<evidence type="ECO:0000313" key="9">
    <source>
        <dbReference type="Proteomes" id="UP000789831"/>
    </source>
</evidence>
<keyword evidence="1" id="KW-0597">Phosphoprotein</keyword>
<dbReference type="GO" id="GO:0000156">
    <property type="term" value="F:phosphorelay response regulator activity"/>
    <property type="evidence" value="ECO:0007669"/>
    <property type="project" value="TreeGrafter"/>
</dbReference>
<dbReference type="EMBL" id="CAJVPL010000977">
    <property type="protein sequence ID" value="CAG8544595.1"/>
    <property type="molecule type" value="Genomic_DNA"/>
</dbReference>
<evidence type="ECO:0000256" key="4">
    <source>
        <dbReference type="ARBA" id="ARBA00023125"/>
    </source>
</evidence>
<dbReference type="GO" id="GO:0032993">
    <property type="term" value="C:protein-DNA complex"/>
    <property type="evidence" value="ECO:0007669"/>
    <property type="project" value="TreeGrafter"/>
</dbReference>
<evidence type="ECO:0000256" key="2">
    <source>
        <dbReference type="ARBA" id="ARBA00023012"/>
    </source>
</evidence>
<dbReference type="Proteomes" id="UP000789831">
    <property type="component" value="Unassembled WGS sequence"/>
</dbReference>
<dbReference type="InterPro" id="IPR001789">
    <property type="entry name" value="Sig_transdc_resp-reg_receiver"/>
</dbReference>
<proteinExistence type="predicted"/>
<protein>
    <submittedName>
        <fullName evidence="8">13599_t:CDS:1</fullName>
    </submittedName>
</protein>
<dbReference type="GO" id="GO:0006355">
    <property type="term" value="P:regulation of DNA-templated transcription"/>
    <property type="evidence" value="ECO:0007669"/>
    <property type="project" value="TreeGrafter"/>
</dbReference>
<evidence type="ECO:0000256" key="1">
    <source>
        <dbReference type="ARBA" id="ARBA00022553"/>
    </source>
</evidence>
<dbReference type="OrthoDB" id="5378913at2759"/>
<comment type="caution">
    <text evidence="8">The sequence shown here is derived from an EMBL/GenBank/DDBJ whole genome shotgun (WGS) entry which is preliminary data.</text>
</comment>
<comment type="caution">
    <text evidence="6">Lacks conserved residue(s) required for the propagation of feature annotation.</text>
</comment>
<evidence type="ECO:0000313" key="8">
    <source>
        <dbReference type="EMBL" id="CAG8544595.1"/>
    </source>
</evidence>
<gene>
    <name evidence="8" type="ORF">AGERDE_LOCUS6357</name>
</gene>
<keyword evidence="2" id="KW-0902">Two-component regulatory system</keyword>
<dbReference type="AlphaFoldDB" id="A0A9N9AVY1"/>
<evidence type="ECO:0000256" key="5">
    <source>
        <dbReference type="ARBA" id="ARBA00023163"/>
    </source>
</evidence>
<feature type="domain" description="Response regulatory" evidence="7">
    <location>
        <begin position="1"/>
        <end position="134"/>
    </location>
</feature>
<reference evidence="8" key="1">
    <citation type="submission" date="2021-06" db="EMBL/GenBank/DDBJ databases">
        <authorList>
            <person name="Kallberg Y."/>
            <person name="Tangrot J."/>
            <person name="Rosling A."/>
        </authorList>
    </citation>
    <scope>NUCLEOTIDE SEQUENCE</scope>
    <source>
        <strain evidence="8">MT106</strain>
    </source>
</reference>
<dbReference type="PROSITE" id="PS50110">
    <property type="entry name" value="RESPONSE_REGULATORY"/>
    <property type="match status" value="1"/>
</dbReference>
<dbReference type="Gene3D" id="3.40.50.2300">
    <property type="match status" value="1"/>
</dbReference>
<sequence length="194" mass="22082">MFKDDGTIGAGELGNRTLGAKSVEEYGRTHSARLTATTFDQNLDTQTIGDGVDEMKFRATDSDKIALILLVDDNADIRVIALRSNPTTQFIPVILLSARASEEKSSEGLEKRADDYLTKPFNARELFARVRVNIQLSKLRHELVLQQPSQNNSYSRSAVKFDLDLIFKKFFRPPSRKFIAFFPVIRYWCFIVTR</sequence>
<keyword evidence="4" id="KW-0238">DNA-binding</keyword>
<evidence type="ECO:0000259" key="7">
    <source>
        <dbReference type="PROSITE" id="PS50110"/>
    </source>
</evidence>
<dbReference type="GO" id="GO:0005829">
    <property type="term" value="C:cytosol"/>
    <property type="evidence" value="ECO:0007669"/>
    <property type="project" value="TreeGrafter"/>
</dbReference>
<keyword evidence="3" id="KW-0805">Transcription regulation</keyword>
<keyword evidence="9" id="KW-1185">Reference proteome</keyword>
<evidence type="ECO:0000256" key="3">
    <source>
        <dbReference type="ARBA" id="ARBA00023015"/>
    </source>
</evidence>
<evidence type="ECO:0000256" key="6">
    <source>
        <dbReference type="PROSITE-ProRule" id="PRU00169"/>
    </source>
</evidence>
<dbReference type="InterPro" id="IPR039420">
    <property type="entry name" value="WalR-like"/>
</dbReference>
<keyword evidence="5" id="KW-0804">Transcription</keyword>
<dbReference type="GO" id="GO:0000976">
    <property type="term" value="F:transcription cis-regulatory region binding"/>
    <property type="evidence" value="ECO:0007669"/>
    <property type="project" value="TreeGrafter"/>
</dbReference>
<name>A0A9N9AVY1_9GLOM</name>
<dbReference type="PANTHER" id="PTHR48111:SF1">
    <property type="entry name" value="TWO-COMPONENT RESPONSE REGULATOR ORR33"/>
    <property type="match status" value="1"/>
</dbReference>
<organism evidence="8 9">
    <name type="scientific">Ambispora gerdemannii</name>
    <dbReference type="NCBI Taxonomy" id="144530"/>
    <lineage>
        <taxon>Eukaryota</taxon>
        <taxon>Fungi</taxon>
        <taxon>Fungi incertae sedis</taxon>
        <taxon>Mucoromycota</taxon>
        <taxon>Glomeromycotina</taxon>
        <taxon>Glomeromycetes</taxon>
        <taxon>Archaeosporales</taxon>
        <taxon>Ambisporaceae</taxon>
        <taxon>Ambispora</taxon>
    </lineage>
</organism>
<dbReference type="SUPFAM" id="SSF52172">
    <property type="entry name" value="CheY-like"/>
    <property type="match status" value="1"/>
</dbReference>
<dbReference type="PANTHER" id="PTHR48111">
    <property type="entry name" value="REGULATOR OF RPOS"/>
    <property type="match status" value="1"/>
</dbReference>
<accession>A0A9N9AVY1</accession>
<dbReference type="InterPro" id="IPR011006">
    <property type="entry name" value="CheY-like_superfamily"/>
</dbReference>